<dbReference type="InterPro" id="IPR004620">
    <property type="entry name" value="MTHF_reductase_bac"/>
</dbReference>
<keyword evidence="8" id="KW-0520">NAD</keyword>
<sequence>MRISEIFNKKEVVISFEIFPPKPNGDVNKIYNTLDELKILKPDYISVTYGAGGSFINNKTIDLASKVKNEYNIESVAHLTCIKSTKKDIDKILKLLKNNNIENILALRGDVTGNCTCGDFKYASDLISYVKMYNDFNIAGACYPEGHPACVTLDEDIRNLKLKVDCGVNNLVSQLFFDNNIFYNFLDKAYSANIDVPIQAGVMPVVNKKQIERIISLCGATFPKKFMKIVDKYEYDAIALRDAGIAYSVEQIIDLVSSGVKGVHIYTMNNPIVAKSIINNISSIVSCINKRSIDEFGRN</sequence>
<comment type="cofactor">
    <cofactor evidence="1 12">
        <name>FAD</name>
        <dbReference type="ChEBI" id="CHEBI:57692"/>
    </cofactor>
</comment>
<gene>
    <name evidence="13" type="primary">metF</name>
    <name evidence="13" type="ORF">ERS852473_00215</name>
</gene>
<evidence type="ECO:0000256" key="1">
    <source>
        <dbReference type="ARBA" id="ARBA00001974"/>
    </source>
</evidence>
<name>A0ABP2AR57_SARVE</name>
<evidence type="ECO:0000256" key="9">
    <source>
        <dbReference type="ARBA" id="ARBA00023167"/>
    </source>
</evidence>
<keyword evidence="6 12" id="KW-0274">FAD</keyword>
<proteinExistence type="inferred from homology"/>
<comment type="similarity">
    <text evidence="3 12">Belongs to the methylenetetrahydrofolate reductase family.</text>
</comment>
<evidence type="ECO:0000256" key="7">
    <source>
        <dbReference type="ARBA" id="ARBA00023002"/>
    </source>
</evidence>
<evidence type="ECO:0000256" key="11">
    <source>
        <dbReference type="ARBA" id="ARBA00048628"/>
    </source>
</evidence>
<evidence type="ECO:0000256" key="4">
    <source>
        <dbReference type="ARBA" id="ARBA00022605"/>
    </source>
</evidence>
<comment type="caution">
    <text evidence="13">The sequence shown here is derived from an EMBL/GenBank/DDBJ whole genome shotgun (WGS) entry which is preliminary data.</text>
</comment>
<comment type="catalytic activity">
    <reaction evidence="11">
        <text>(6S)-5-methyl-5,6,7,8-tetrahydrofolate + NAD(+) = (6R)-5,10-methylene-5,6,7,8-tetrahydrofolate + NADH + H(+)</text>
        <dbReference type="Rhea" id="RHEA:19821"/>
        <dbReference type="ChEBI" id="CHEBI:15378"/>
        <dbReference type="ChEBI" id="CHEBI:15636"/>
        <dbReference type="ChEBI" id="CHEBI:18608"/>
        <dbReference type="ChEBI" id="CHEBI:57540"/>
        <dbReference type="ChEBI" id="CHEBI:57945"/>
        <dbReference type="EC" id="1.5.1.54"/>
    </reaction>
    <physiologicalReaction direction="right-to-left" evidence="11">
        <dbReference type="Rhea" id="RHEA:19823"/>
    </physiologicalReaction>
</comment>
<evidence type="ECO:0000256" key="10">
    <source>
        <dbReference type="ARBA" id="ARBA00034478"/>
    </source>
</evidence>
<dbReference type="GO" id="GO:0004489">
    <property type="term" value="F:methylenetetrahydrofolate reductase [NAD(P)H] activity"/>
    <property type="evidence" value="ECO:0007669"/>
    <property type="project" value="UniProtKB-EC"/>
</dbReference>
<evidence type="ECO:0000313" key="14">
    <source>
        <dbReference type="Proteomes" id="UP000095488"/>
    </source>
</evidence>
<evidence type="ECO:0000256" key="2">
    <source>
        <dbReference type="ARBA" id="ARBA00004777"/>
    </source>
</evidence>
<organism evidence="13 14">
    <name type="scientific">Sarcina ventriculi</name>
    <name type="common">Clostridium ventriculi</name>
    <dbReference type="NCBI Taxonomy" id="1267"/>
    <lineage>
        <taxon>Bacteria</taxon>
        <taxon>Bacillati</taxon>
        <taxon>Bacillota</taxon>
        <taxon>Clostridia</taxon>
        <taxon>Eubacteriales</taxon>
        <taxon>Clostridiaceae</taxon>
        <taxon>Sarcina</taxon>
    </lineage>
</organism>
<keyword evidence="7 12" id="KW-0560">Oxidoreductase</keyword>
<keyword evidence="4" id="KW-0028">Amino-acid biosynthesis</keyword>
<comment type="pathway">
    <text evidence="10">Amino-acid biosynthesis; L-methionine biosynthesis via de novo pathway.</text>
</comment>
<evidence type="ECO:0000313" key="13">
    <source>
        <dbReference type="EMBL" id="CUN46204.1"/>
    </source>
</evidence>
<comment type="pathway">
    <text evidence="2 12">One-carbon metabolism; tetrahydrofolate interconversion.</text>
</comment>
<dbReference type="Gene3D" id="3.20.20.220">
    <property type="match status" value="1"/>
</dbReference>
<evidence type="ECO:0000256" key="3">
    <source>
        <dbReference type="ARBA" id="ARBA00006743"/>
    </source>
</evidence>
<evidence type="ECO:0000256" key="12">
    <source>
        <dbReference type="RuleBase" id="RU003862"/>
    </source>
</evidence>
<keyword evidence="14" id="KW-1185">Reference proteome</keyword>
<dbReference type="SUPFAM" id="SSF51730">
    <property type="entry name" value="FAD-linked oxidoreductase"/>
    <property type="match status" value="1"/>
</dbReference>
<accession>A0ABP2AR57</accession>
<keyword evidence="5 12" id="KW-0285">Flavoprotein</keyword>
<dbReference type="PANTHER" id="PTHR45754:SF3">
    <property type="entry name" value="METHYLENETETRAHYDROFOLATE REDUCTASE (NADPH)"/>
    <property type="match status" value="1"/>
</dbReference>
<dbReference type="Proteomes" id="UP000095488">
    <property type="component" value="Unassembled WGS sequence"/>
</dbReference>
<dbReference type="InterPro" id="IPR029041">
    <property type="entry name" value="FAD-linked_oxidoreductase-like"/>
</dbReference>
<dbReference type="NCBIfam" id="TIGR00676">
    <property type="entry name" value="fadh2"/>
    <property type="match status" value="1"/>
</dbReference>
<dbReference type="RefSeq" id="WP_055257116.1">
    <property type="nucleotide sequence ID" value="NZ_CABIXL010000001.1"/>
</dbReference>
<dbReference type="EC" id="1.5.1.54" evidence="12"/>
<dbReference type="EMBL" id="CYZR01000001">
    <property type="protein sequence ID" value="CUN46204.1"/>
    <property type="molecule type" value="Genomic_DNA"/>
</dbReference>
<reference evidence="13 14" key="1">
    <citation type="submission" date="2015-09" db="EMBL/GenBank/DDBJ databases">
        <authorList>
            <consortium name="Pathogen Informatics"/>
            <person name="Wu L."/>
            <person name="Ma J."/>
        </authorList>
    </citation>
    <scope>NUCLEOTIDE SEQUENCE [LARGE SCALE GENOMIC DNA]</scope>
    <source>
        <strain evidence="13 14">2789STDY5834858</strain>
    </source>
</reference>
<dbReference type="Pfam" id="PF02219">
    <property type="entry name" value="MTHFR"/>
    <property type="match status" value="1"/>
</dbReference>
<dbReference type="CDD" id="cd00537">
    <property type="entry name" value="MTHFR"/>
    <property type="match status" value="1"/>
</dbReference>
<evidence type="ECO:0000256" key="5">
    <source>
        <dbReference type="ARBA" id="ARBA00022630"/>
    </source>
</evidence>
<dbReference type="PANTHER" id="PTHR45754">
    <property type="entry name" value="METHYLENETETRAHYDROFOLATE REDUCTASE"/>
    <property type="match status" value="1"/>
</dbReference>
<keyword evidence="9" id="KW-0486">Methionine biosynthesis</keyword>
<dbReference type="InterPro" id="IPR003171">
    <property type="entry name" value="Mehydrof_redctse-like"/>
</dbReference>
<protein>
    <recommendedName>
        <fullName evidence="12">Methylenetetrahydrofolate reductase</fullName>
        <ecNumber evidence="12">1.5.1.54</ecNumber>
    </recommendedName>
</protein>
<evidence type="ECO:0000256" key="6">
    <source>
        <dbReference type="ARBA" id="ARBA00022827"/>
    </source>
</evidence>
<evidence type="ECO:0000256" key="8">
    <source>
        <dbReference type="ARBA" id="ARBA00023027"/>
    </source>
</evidence>